<dbReference type="Gene3D" id="2.120.10.70">
    <property type="entry name" value="Fucose-specific lectin"/>
    <property type="match status" value="2"/>
</dbReference>
<dbReference type="SUPFAM" id="SSF89372">
    <property type="entry name" value="Fucose-specific lectin"/>
    <property type="match status" value="2"/>
</dbReference>
<evidence type="ECO:0000313" key="2">
    <source>
        <dbReference type="EMBL" id="KAK1750058.1"/>
    </source>
</evidence>
<accession>A0AAJ0F469</accession>
<dbReference type="Proteomes" id="UP001239445">
    <property type="component" value="Unassembled WGS sequence"/>
</dbReference>
<dbReference type="InterPro" id="IPR058502">
    <property type="entry name" value="PLL-like_beta-prop"/>
</dbReference>
<keyword evidence="3" id="KW-1185">Reference proteome</keyword>
<organism evidence="2 3">
    <name type="scientific">Echria macrotheca</name>
    <dbReference type="NCBI Taxonomy" id="438768"/>
    <lineage>
        <taxon>Eukaryota</taxon>
        <taxon>Fungi</taxon>
        <taxon>Dikarya</taxon>
        <taxon>Ascomycota</taxon>
        <taxon>Pezizomycotina</taxon>
        <taxon>Sordariomycetes</taxon>
        <taxon>Sordariomycetidae</taxon>
        <taxon>Sordariales</taxon>
        <taxon>Schizotheciaceae</taxon>
        <taxon>Echria</taxon>
    </lineage>
</organism>
<reference evidence="2" key="1">
    <citation type="submission" date="2023-06" db="EMBL/GenBank/DDBJ databases">
        <title>Genome-scale phylogeny and comparative genomics of the fungal order Sordariales.</title>
        <authorList>
            <consortium name="Lawrence Berkeley National Laboratory"/>
            <person name="Hensen N."/>
            <person name="Bonometti L."/>
            <person name="Westerberg I."/>
            <person name="Brannstrom I.O."/>
            <person name="Guillou S."/>
            <person name="Cros-Aarteil S."/>
            <person name="Calhoun S."/>
            <person name="Haridas S."/>
            <person name="Kuo A."/>
            <person name="Mondo S."/>
            <person name="Pangilinan J."/>
            <person name="Riley R."/>
            <person name="Labutti K."/>
            <person name="Andreopoulos B."/>
            <person name="Lipzen A."/>
            <person name="Chen C."/>
            <person name="Yanf M."/>
            <person name="Daum C."/>
            <person name="Ng V."/>
            <person name="Clum A."/>
            <person name="Steindorff A."/>
            <person name="Ohm R."/>
            <person name="Martin F."/>
            <person name="Silar P."/>
            <person name="Natvig D."/>
            <person name="Lalanne C."/>
            <person name="Gautier V."/>
            <person name="Ament-Velasquez S.L."/>
            <person name="Kruys A."/>
            <person name="Hutchinson M.I."/>
            <person name="Powell A.J."/>
            <person name="Barry K."/>
            <person name="Miller A.N."/>
            <person name="Grigoriev I.V."/>
            <person name="Debuchy R."/>
            <person name="Gladieux P."/>
            <person name="Thoren M.H."/>
            <person name="Johannesson H."/>
        </authorList>
    </citation>
    <scope>NUCLEOTIDE SEQUENCE</scope>
    <source>
        <strain evidence="2">PSN4</strain>
    </source>
</reference>
<gene>
    <name evidence="2" type="ORF">QBC47DRAFT_124524</name>
</gene>
<proteinExistence type="predicted"/>
<sequence length="356" mass="38189">MCPQVLASAQYATAGTSTIFIFARGLDSAIWYRRADNQAWNSDWQSLGGTFLSQPAAISVREGRVDVFGVWSTDQSARFKTFQNGVWDGEWTSLGGSCGSPPVVCSLYPGNLNVALLDNNRAVIRKNTSDGHSWEPALVDKWEPQGGKAGGSVDMACTSTIQGGMRIDMAIYGTGSTPAMLSKRWNSTAASWEKDWGHSWGLMKGDPTVVATSDQVDYLGVGADGAVWHRSWTTADGYTKEESLGGSFQSSVSAFATGISRLDIFAVGTDSRLKHKTRLMGVWGTSWEDLGGYFHSAPKAVVTDIPTGSVTVFGVGPDGNIIHSNFMVGAGYNWGAQQWYSDGGNATSSWYRLGPA</sequence>
<feature type="domain" description="PLL-like beta propeller" evidence="1">
    <location>
        <begin position="19"/>
        <end position="214"/>
    </location>
</feature>
<dbReference type="EMBL" id="MU839849">
    <property type="protein sequence ID" value="KAK1750058.1"/>
    <property type="molecule type" value="Genomic_DNA"/>
</dbReference>
<dbReference type="AlphaFoldDB" id="A0AAJ0F469"/>
<evidence type="ECO:0000259" key="1">
    <source>
        <dbReference type="Pfam" id="PF26607"/>
    </source>
</evidence>
<protein>
    <recommendedName>
        <fullName evidence="1">PLL-like beta propeller domain-containing protein</fullName>
    </recommendedName>
</protein>
<dbReference type="Pfam" id="PF26607">
    <property type="entry name" value="DUF8189"/>
    <property type="match status" value="1"/>
</dbReference>
<comment type="caution">
    <text evidence="2">The sequence shown here is derived from an EMBL/GenBank/DDBJ whole genome shotgun (WGS) entry which is preliminary data.</text>
</comment>
<evidence type="ECO:0000313" key="3">
    <source>
        <dbReference type="Proteomes" id="UP001239445"/>
    </source>
</evidence>
<name>A0AAJ0F469_9PEZI</name>